<proteinExistence type="predicted"/>
<dbReference type="AlphaFoldDB" id="A0A084GCP6"/>
<dbReference type="CDD" id="cd00067">
    <property type="entry name" value="GAL4"/>
    <property type="match status" value="1"/>
</dbReference>
<name>A0A084GCP6_PSEDA</name>
<keyword evidence="1" id="KW-0539">Nucleus</keyword>
<evidence type="ECO:0000256" key="1">
    <source>
        <dbReference type="ARBA" id="ARBA00023242"/>
    </source>
</evidence>
<accession>A0A084GCP6</accession>
<reference evidence="4 5" key="1">
    <citation type="journal article" date="2014" name="Genome Announc.">
        <title>Draft genome sequence of the pathogenic fungus Scedosporium apiospermum.</title>
        <authorList>
            <person name="Vandeputte P."/>
            <person name="Ghamrawi S."/>
            <person name="Rechenmann M."/>
            <person name="Iltis A."/>
            <person name="Giraud S."/>
            <person name="Fleury M."/>
            <person name="Thornton C."/>
            <person name="Delhaes L."/>
            <person name="Meyer W."/>
            <person name="Papon N."/>
            <person name="Bouchara J.P."/>
        </authorList>
    </citation>
    <scope>NUCLEOTIDE SEQUENCE [LARGE SCALE GENOMIC DNA]</scope>
    <source>
        <strain evidence="4 5">IHEM 14462</strain>
    </source>
</reference>
<organism evidence="4 5">
    <name type="scientific">Pseudallescheria apiosperma</name>
    <name type="common">Scedosporium apiospermum</name>
    <dbReference type="NCBI Taxonomy" id="563466"/>
    <lineage>
        <taxon>Eukaryota</taxon>
        <taxon>Fungi</taxon>
        <taxon>Dikarya</taxon>
        <taxon>Ascomycota</taxon>
        <taxon>Pezizomycotina</taxon>
        <taxon>Sordariomycetes</taxon>
        <taxon>Hypocreomycetidae</taxon>
        <taxon>Microascales</taxon>
        <taxon>Microascaceae</taxon>
        <taxon>Scedosporium</taxon>
    </lineage>
</organism>
<dbReference type="Gene3D" id="4.10.240.10">
    <property type="entry name" value="Zn(2)-C6 fungal-type DNA-binding domain"/>
    <property type="match status" value="1"/>
</dbReference>
<dbReference type="InterPro" id="IPR036864">
    <property type="entry name" value="Zn2-C6_fun-type_DNA-bd_sf"/>
</dbReference>
<dbReference type="SUPFAM" id="SSF57701">
    <property type="entry name" value="Zn2/Cys6 DNA-binding domain"/>
    <property type="match status" value="1"/>
</dbReference>
<feature type="domain" description="Zn(2)-C6 fungal-type" evidence="3">
    <location>
        <begin position="134"/>
        <end position="164"/>
    </location>
</feature>
<dbReference type="GO" id="GO:0000981">
    <property type="term" value="F:DNA-binding transcription factor activity, RNA polymerase II-specific"/>
    <property type="evidence" value="ECO:0007669"/>
    <property type="project" value="InterPro"/>
</dbReference>
<dbReference type="KEGG" id="sapo:SAPIO_CDS2541"/>
<keyword evidence="5" id="KW-1185">Reference proteome</keyword>
<dbReference type="PANTHER" id="PTHR47785:SF5">
    <property type="entry name" value="ZN(II)2CYS6 TRANSCRIPTION FACTOR (EUROFUNG)"/>
    <property type="match status" value="1"/>
</dbReference>
<dbReference type="HOGENOM" id="CLU_004835_2_0_1"/>
<dbReference type="GO" id="GO:0008270">
    <property type="term" value="F:zinc ion binding"/>
    <property type="evidence" value="ECO:0007669"/>
    <property type="project" value="InterPro"/>
</dbReference>
<dbReference type="GeneID" id="27721613"/>
<dbReference type="EMBL" id="JOWA01000086">
    <property type="protein sequence ID" value="KEZ45108.1"/>
    <property type="molecule type" value="Genomic_DNA"/>
</dbReference>
<evidence type="ECO:0000256" key="2">
    <source>
        <dbReference type="SAM" id="MobiDB-lite"/>
    </source>
</evidence>
<gene>
    <name evidence="4" type="ORF">SAPIO_CDS2541</name>
</gene>
<protein>
    <recommendedName>
        <fullName evidence="3">Zn(2)-C6 fungal-type domain-containing protein</fullName>
    </recommendedName>
</protein>
<dbReference type="PANTHER" id="PTHR47785">
    <property type="entry name" value="ZN(II)2CYS6 TRANSCRIPTION FACTOR (EUROFUNG)-RELATED-RELATED"/>
    <property type="match status" value="1"/>
</dbReference>
<feature type="region of interest" description="Disordered" evidence="2">
    <location>
        <begin position="1"/>
        <end position="113"/>
    </location>
</feature>
<dbReference type="PROSITE" id="PS00463">
    <property type="entry name" value="ZN2_CY6_FUNGAL_1"/>
    <property type="match status" value="1"/>
</dbReference>
<dbReference type="InterPro" id="IPR001138">
    <property type="entry name" value="Zn2Cys6_DnaBD"/>
</dbReference>
<evidence type="ECO:0000313" key="4">
    <source>
        <dbReference type="EMBL" id="KEZ45108.1"/>
    </source>
</evidence>
<feature type="compositionally biased region" description="Polar residues" evidence="2">
    <location>
        <begin position="306"/>
        <end position="318"/>
    </location>
</feature>
<dbReference type="VEuPathDB" id="FungiDB:SAPIO_CDS2541"/>
<dbReference type="OMA" id="FQHACAQ"/>
<dbReference type="Proteomes" id="UP000028545">
    <property type="component" value="Unassembled WGS sequence"/>
</dbReference>
<dbReference type="RefSeq" id="XP_016644907.1">
    <property type="nucleotide sequence ID" value="XM_016785531.1"/>
</dbReference>
<dbReference type="CDD" id="cd12148">
    <property type="entry name" value="fungal_TF_MHR"/>
    <property type="match status" value="1"/>
</dbReference>
<evidence type="ECO:0000259" key="3">
    <source>
        <dbReference type="PROSITE" id="PS50048"/>
    </source>
</evidence>
<dbReference type="SMART" id="SM00066">
    <property type="entry name" value="GAL4"/>
    <property type="match status" value="1"/>
</dbReference>
<comment type="caution">
    <text evidence="4">The sequence shown here is derived from an EMBL/GenBank/DDBJ whole genome shotgun (WGS) entry which is preliminary data.</text>
</comment>
<sequence>MKNHPLPSFYSGPLLPPLMPVRLSPLSPPANAPSSASTTENPAKRRHSSEPDGEGSPHPTQRPRSDWLTPQSSRPKARTGRRHIITERTATNHLNDADTGPVPMSTSTGPTSARALATVPADSPYVRRKRAIAACQLCRLRKTKCDNGRPVCGSCRHHKARCVYADGSEADGLQVGFDEAASRHREVLERLDDIRNILARSSPSDARSNSAASEMGSQLSVLNALTRSGLNHESAGFSAVETETLSDRQPLSSPTAYLQYTKCEAILKWPVFKGVISDEDAAIDSFIFDGHVRGDGEEHEVGPATVSDSASPASWGGTTKQPKRMASFFDQSMHEQAFVPLCQKFLVVVNCRNPILDDHDLLSYARSVAEDGPGWDAKSCIVLLACALASYSRPWEPPPSVRSSLSPSARRDSAVSPNFMSESDDEAAEAYYEAAQRRFGFLGTSLVDIQCFYYASLFERYAFRPLQAWMYLQQAATRLRVHNMQRHGQENRLRMGGQGDYPVESESTGAGSAISYHLEQRAFWTIHKAEREFATALGITLASDLTGFKSPTAFPTPPESLNNLAPGDDGDMSDVFSPRRNEFIWFFYLAEISLRRTLDEVLSVIYEKGEQSWIENIDLVCRQYYESEKQISDLQSHFPPSMRYDPASQPDNEMGYYFEGRFEEWNEIILRPLVYYCLHHPPTKPPTPSIATLAQRHMTLCVNCILRCADHGRHGATWVVLRRAFRCTLIILAAVVADGPVRPPENWKDLTSTLIATLARWSVGVRDLQRMRRVLERVFRAVCDVEAARMPVEEGGAW</sequence>
<dbReference type="InterPro" id="IPR053181">
    <property type="entry name" value="EcdB-like_regulator"/>
</dbReference>
<dbReference type="Pfam" id="PF00172">
    <property type="entry name" value="Zn_clus"/>
    <property type="match status" value="1"/>
</dbReference>
<evidence type="ECO:0000313" key="5">
    <source>
        <dbReference type="Proteomes" id="UP000028545"/>
    </source>
</evidence>
<feature type="region of interest" description="Disordered" evidence="2">
    <location>
        <begin position="394"/>
        <end position="419"/>
    </location>
</feature>
<feature type="region of interest" description="Disordered" evidence="2">
    <location>
        <begin position="297"/>
        <end position="318"/>
    </location>
</feature>
<dbReference type="PROSITE" id="PS50048">
    <property type="entry name" value="ZN2_CY6_FUNGAL_2"/>
    <property type="match status" value="1"/>
</dbReference>
<dbReference type="OrthoDB" id="4356994at2759"/>